<evidence type="ECO:0000259" key="4">
    <source>
        <dbReference type="Pfam" id="PF11641"/>
    </source>
</evidence>
<keyword evidence="3" id="KW-0732">Signal</keyword>
<feature type="chain" id="PRO_5042155204" evidence="3">
    <location>
        <begin position="22"/>
        <end position="568"/>
    </location>
</feature>
<dbReference type="InterPro" id="IPR021669">
    <property type="entry name" value="Bd37_core"/>
</dbReference>
<evidence type="ECO:0000256" key="3">
    <source>
        <dbReference type="SAM" id="SignalP"/>
    </source>
</evidence>
<protein>
    <submittedName>
        <fullName evidence="5">Secreted antigen 1</fullName>
    </submittedName>
</protein>
<sequence>MMVFKILRAFTLCLAVSTFRGQCVSCGEAKTSKDAAENFGGGLLEQVKMLREMLNATKITKKNQPNELSTGDMAEVYEDKEVPATASQEVLVFDIPTWHDSHLASAVVFLQEFCKDTTARKFSEMLVDKNYLPLSWICKYLSFTLQSMTQFYIPTYAPGAASERGTITGNFYEGKLKPKDFKAYAKWLKENIPAIIGSLERMHNETLEVTEKERETETPAGPLKYGFVCKDAWWKFSSSRENLKSIIEHCLDVMKDLLACLDNVSKISTNVLTESSKGINEDMQNETVTENPYEISSEPEQLLSKPSFIDKDSEEQHEDNGEEQLKTIAEQRKELVARLLVADAPFSLKDMTLFLAVLEDSADVDPEAIQKIGEKIHTFLDTLGIHGEDVKSSIEKLKANVHGYTMDSFYGSNKLTPEERDAVKRIFDIIKQHGQPKVKPHDGAPEVSENAAEERGKNSNVKPQAEDPPQPVEPAEKASSLIEDPENPSKGFFETVQNKLSEIYHELKPLCYFLLLVIILTICSGVISGLTVNWDAAKHVMMYGFALSVGISLAIVKLAFRPQYGRRR</sequence>
<dbReference type="AlphaFoldDB" id="A0AAD9LG54"/>
<feature type="domain" description="Bd37 core" evidence="4">
    <location>
        <begin position="326"/>
        <end position="417"/>
    </location>
</feature>
<dbReference type="EMBL" id="JAHBMH010000067">
    <property type="protein sequence ID" value="KAK1934089.1"/>
    <property type="molecule type" value="Genomic_DNA"/>
</dbReference>
<keyword evidence="2" id="KW-1133">Transmembrane helix</keyword>
<comment type="caution">
    <text evidence="5">The sequence shown here is derived from an EMBL/GenBank/DDBJ whole genome shotgun (WGS) entry which is preliminary data.</text>
</comment>
<evidence type="ECO:0000313" key="6">
    <source>
        <dbReference type="Proteomes" id="UP001195914"/>
    </source>
</evidence>
<keyword evidence="6" id="KW-1185">Reference proteome</keyword>
<gene>
    <name evidence="5" type="ORF">X943_004072</name>
</gene>
<reference evidence="5" key="1">
    <citation type="journal article" date="2014" name="Nucleic Acids Res.">
        <title>The evolutionary dynamics of variant antigen genes in Babesia reveal a history of genomic innovation underlying host-parasite interaction.</title>
        <authorList>
            <person name="Jackson A.P."/>
            <person name="Otto T.D."/>
            <person name="Darby A."/>
            <person name="Ramaprasad A."/>
            <person name="Xia D."/>
            <person name="Echaide I.E."/>
            <person name="Farber M."/>
            <person name="Gahlot S."/>
            <person name="Gamble J."/>
            <person name="Gupta D."/>
            <person name="Gupta Y."/>
            <person name="Jackson L."/>
            <person name="Malandrin L."/>
            <person name="Malas T.B."/>
            <person name="Moussa E."/>
            <person name="Nair M."/>
            <person name="Reid A.J."/>
            <person name="Sanders M."/>
            <person name="Sharma J."/>
            <person name="Tracey A."/>
            <person name="Quail M.A."/>
            <person name="Weir W."/>
            <person name="Wastling J.M."/>
            <person name="Hall N."/>
            <person name="Willadsen P."/>
            <person name="Lingelbach K."/>
            <person name="Shiels B."/>
            <person name="Tait A."/>
            <person name="Berriman M."/>
            <person name="Allred D.R."/>
            <person name="Pain A."/>
        </authorList>
    </citation>
    <scope>NUCLEOTIDE SEQUENCE</scope>
    <source>
        <strain evidence="5">1802A</strain>
    </source>
</reference>
<feature type="transmembrane region" description="Helical" evidence="2">
    <location>
        <begin position="540"/>
        <end position="560"/>
    </location>
</feature>
<dbReference type="Pfam" id="PF11641">
    <property type="entry name" value="Antigen_Bd37"/>
    <property type="match status" value="1"/>
</dbReference>
<dbReference type="InterPro" id="IPR038272">
    <property type="entry name" value="Bd37_core_sf"/>
</dbReference>
<name>A0AAD9LG54_BABDI</name>
<proteinExistence type="predicted"/>
<dbReference type="Gene3D" id="1.10.4170.10">
    <property type="entry name" value="Glycosylphosphatidylinositol-anchored merozoite surface protein"/>
    <property type="match status" value="1"/>
</dbReference>
<keyword evidence="2" id="KW-0812">Transmembrane</keyword>
<keyword evidence="2" id="KW-0472">Membrane</keyword>
<evidence type="ECO:0000313" key="5">
    <source>
        <dbReference type="EMBL" id="KAK1934089.1"/>
    </source>
</evidence>
<dbReference type="Proteomes" id="UP001195914">
    <property type="component" value="Unassembled WGS sequence"/>
</dbReference>
<evidence type="ECO:0000256" key="1">
    <source>
        <dbReference type="SAM" id="MobiDB-lite"/>
    </source>
</evidence>
<feature type="transmembrane region" description="Helical" evidence="2">
    <location>
        <begin position="512"/>
        <end position="533"/>
    </location>
</feature>
<reference evidence="5" key="2">
    <citation type="submission" date="2021-05" db="EMBL/GenBank/DDBJ databases">
        <authorList>
            <person name="Pain A."/>
        </authorList>
    </citation>
    <scope>NUCLEOTIDE SEQUENCE</scope>
    <source>
        <strain evidence="5">1802A</strain>
    </source>
</reference>
<evidence type="ECO:0000256" key="2">
    <source>
        <dbReference type="SAM" id="Phobius"/>
    </source>
</evidence>
<organism evidence="5 6">
    <name type="scientific">Babesia divergens</name>
    <dbReference type="NCBI Taxonomy" id="32595"/>
    <lineage>
        <taxon>Eukaryota</taxon>
        <taxon>Sar</taxon>
        <taxon>Alveolata</taxon>
        <taxon>Apicomplexa</taxon>
        <taxon>Aconoidasida</taxon>
        <taxon>Piroplasmida</taxon>
        <taxon>Babesiidae</taxon>
        <taxon>Babesia</taxon>
    </lineage>
</organism>
<accession>A0AAD9LG54</accession>
<feature type="signal peptide" evidence="3">
    <location>
        <begin position="1"/>
        <end position="21"/>
    </location>
</feature>
<feature type="region of interest" description="Disordered" evidence="1">
    <location>
        <begin position="433"/>
        <end position="489"/>
    </location>
</feature>